<sequence length="129" mass="14501">FAKVTSQVFRPDIWWTAYCERSSLFLKGCLIDVISGLKRPAPGDGGVDIIGNFLRIPFVIQCKNQRRGIGPSVVRELEGVLTKYHEDTIGILMVPTKNKFNDGAVERARASEYILILTDARDLYSDLVR</sequence>
<organism evidence="1 2">
    <name type="scientific">Acaulospora colombiana</name>
    <dbReference type="NCBI Taxonomy" id="27376"/>
    <lineage>
        <taxon>Eukaryota</taxon>
        <taxon>Fungi</taxon>
        <taxon>Fungi incertae sedis</taxon>
        <taxon>Mucoromycota</taxon>
        <taxon>Glomeromycotina</taxon>
        <taxon>Glomeromycetes</taxon>
        <taxon>Diversisporales</taxon>
        <taxon>Acaulosporaceae</taxon>
        <taxon>Acaulospora</taxon>
    </lineage>
</organism>
<evidence type="ECO:0000313" key="1">
    <source>
        <dbReference type="EMBL" id="CAG8687890.1"/>
    </source>
</evidence>
<gene>
    <name evidence="1" type="ORF">ACOLOM_LOCUS9690</name>
</gene>
<keyword evidence="2" id="KW-1185">Reference proteome</keyword>
<name>A0ACA9P1Q9_9GLOM</name>
<protein>
    <submittedName>
        <fullName evidence="1">2750_t:CDS:1</fullName>
    </submittedName>
</protein>
<reference evidence="1" key="1">
    <citation type="submission" date="2021-06" db="EMBL/GenBank/DDBJ databases">
        <authorList>
            <person name="Kallberg Y."/>
            <person name="Tangrot J."/>
            <person name="Rosling A."/>
        </authorList>
    </citation>
    <scope>NUCLEOTIDE SEQUENCE</scope>
    <source>
        <strain evidence="1">CL356</strain>
    </source>
</reference>
<feature type="non-terminal residue" evidence="1">
    <location>
        <position position="129"/>
    </location>
</feature>
<accession>A0ACA9P1Q9</accession>
<dbReference type="Proteomes" id="UP000789525">
    <property type="component" value="Unassembled WGS sequence"/>
</dbReference>
<dbReference type="EMBL" id="CAJVPT010028792">
    <property type="protein sequence ID" value="CAG8687890.1"/>
    <property type="molecule type" value="Genomic_DNA"/>
</dbReference>
<proteinExistence type="predicted"/>
<feature type="non-terminal residue" evidence="1">
    <location>
        <position position="1"/>
    </location>
</feature>
<evidence type="ECO:0000313" key="2">
    <source>
        <dbReference type="Proteomes" id="UP000789525"/>
    </source>
</evidence>
<comment type="caution">
    <text evidence="1">The sequence shown here is derived from an EMBL/GenBank/DDBJ whole genome shotgun (WGS) entry which is preliminary data.</text>
</comment>